<dbReference type="InParanoid" id="F0ZFL0"/>
<name>F0ZFL0_DICPU</name>
<dbReference type="EMBL" id="GL871004">
    <property type="protein sequence ID" value="EGC37247.1"/>
    <property type="molecule type" value="Genomic_DNA"/>
</dbReference>
<dbReference type="OrthoDB" id="21485at2759"/>
<organism evidence="2 3">
    <name type="scientific">Dictyostelium purpureum</name>
    <name type="common">Slime mold</name>
    <dbReference type="NCBI Taxonomy" id="5786"/>
    <lineage>
        <taxon>Eukaryota</taxon>
        <taxon>Amoebozoa</taxon>
        <taxon>Evosea</taxon>
        <taxon>Eumycetozoa</taxon>
        <taxon>Dictyostelia</taxon>
        <taxon>Dictyosteliales</taxon>
        <taxon>Dictyosteliaceae</taxon>
        <taxon>Dictyostelium</taxon>
    </lineage>
</organism>
<dbReference type="RefSeq" id="XP_003286217.1">
    <property type="nucleotide sequence ID" value="XM_003286169.1"/>
</dbReference>
<proteinExistence type="predicted"/>
<feature type="compositionally biased region" description="Low complexity" evidence="1">
    <location>
        <begin position="101"/>
        <end position="132"/>
    </location>
</feature>
<reference evidence="3" key="1">
    <citation type="journal article" date="2011" name="Genome Biol.">
        <title>Comparative genomics of the social amoebae Dictyostelium discoideum and Dictyostelium purpureum.</title>
        <authorList>
            <consortium name="US DOE Joint Genome Institute (JGI-PGF)"/>
            <person name="Sucgang R."/>
            <person name="Kuo A."/>
            <person name="Tian X."/>
            <person name="Salerno W."/>
            <person name="Parikh A."/>
            <person name="Feasley C.L."/>
            <person name="Dalin E."/>
            <person name="Tu H."/>
            <person name="Huang E."/>
            <person name="Barry K."/>
            <person name="Lindquist E."/>
            <person name="Shapiro H."/>
            <person name="Bruce D."/>
            <person name="Schmutz J."/>
            <person name="Salamov A."/>
            <person name="Fey P."/>
            <person name="Gaudet P."/>
            <person name="Anjard C."/>
            <person name="Babu M.M."/>
            <person name="Basu S."/>
            <person name="Bushmanova Y."/>
            <person name="van der Wel H."/>
            <person name="Katoh-Kurasawa M."/>
            <person name="Dinh C."/>
            <person name="Coutinho P.M."/>
            <person name="Saito T."/>
            <person name="Elias M."/>
            <person name="Schaap P."/>
            <person name="Kay R.R."/>
            <person name="Henrissat B."/>
            <person name="Eichinger L."/>
            <person name="Rivero F."/>
            <person name="Putnam N.H."/>
            <person name="West C.M."/>
            <person name="Loomis W.F."/>
            <person name="Chisholm R.L."/>
            <person name="Shaulsky G."/>
            <person name="Strassmann J.E."/>
            <person name="Queller D.C."/>
            <person name="Kuspa A."/>
            <person name="Grigoriev I.V."/>
        </authorList>
    </citation>
    <scope>NUCLEOTIDE SEQUENCE [LARGE SCALE GENOMIC DNA]</scope>
    <source>
        <strain evidence="3">QSDP1</strain>
    </source>
</reference>
<keyword evidence="3" id="KW-1185">Reference proteome</keyword>
<feature type="region of interest" description="Disordered" evidence="1">
    <location>
        <begin position="95"/>
        <end position="145"/>
    </location>
</feature>
<dbReference type="GeneID" id="10500152"/>
<evidence type="ECO:0000313" key="2">
    <source>
        <dbReference type="EMBL" id="EGC37247.1"/>
    </source>
</evidence>
<feature type="region of interest" description="Disordered" evidence="1">
    <location>
        <begin position="412"/>
        <end position="447"/>
    </location>
</feature>
<gene>
    <name evidence="2" type="ORF">DICPUDRAFT_150156</name>
</gene>
<dbReference type="KEGG" id="dpp:DICPUDRAFT_150156"/>
<protein>
    <submittedName>
        <fullName evidence="2">Uncharacterized protein</fullName>
    </submittedName>
</protein>
<dbReference type="Proteomes" id="UP000001064">
    <property type="component" value="Unassembled WGS sequence"/>
</dbReference>
<dbReference type="eggNOG" id="ENOG502RCI2">
    <property type="taxonomic scope" value="Eukaryota"/>
</dbReference>
<dbReference type="AlphaFoldDB" id="F0ZFL0"/>
<evidence type="ECO:0000256" key="1">
    <source>
        <dbReference type="SAM" id="MobiDB-lite"/>
    </source>
</evidence>
<dbReference type="VEuPathDB" id="AmoebaDB:DICPUDRAFT_150156"/>
<dbReference type="STRING" id="5786.F0ZFL0"/>
<accession>F0ZFL0</accession>
<sequence length="553" mass="62161">MMDTQFVFSDITQGCNIVDHTSHTDLQRNLLTGVSEDGKLLVDDAQIDSTIESSQFLDNSSINDHNKDDSDKDSINEIKHGNQSFELLYTSTGIENENENNKNNNQNCNTSNQEQQNNLCSNNSFLEVNNNNTHDIHSPSSVSSPQEMLFNDLSESHIVYELLKDMDAIYIVTPNTPISSISIEQINQHKQKQLQQQNQQQQHLLHQQQRQKQLQQQLQQLHPQPIDQIDQIDQIENFLEEDAFKIDQPLIEISYNNNDNNINNNININNNNEQFIIDKQHIFENDIDDRSTKKIKTENISLSESSSVVSSPITSSCQSPNPQLVISTNTGNHYTNNPLLPEQHSSLPTISSLPMQIKPPTSLQHIHQLQNLHSLTPFNTSPSILSLISPTTLSNSTTLNCSTNSINTTNDSNPIITSIGTPKKSKKSLASSTSSTNGSSPGTPTQSNRCTPYCAISTEKNQECTTCQQIRPVSIIHTDGSDSNTCTKWCISSKQRKQKSIGLDFCSICLSRSRTQKYNPQNHQCLECQRPWMMLTASSNLCKRCFKKGQQSK</sequence>
<evidence type="ECO:0000313" key="3">
    <source>
        <dbReference type="Proteomes" id="UP000001064"/>
    </source>
</evidence>